<evidence type="ECO:0000313" key="3">
    <source>
        <dbReference type="Proteomes" id="UP000193922"/>
    </source>
</evidence>
<feature type="region of interest" description="Disordered" evidence="1">
    <location>
        <begin position="306"/>
        <end position="328"/>
    </location>
</feature>
<name>A0A1Y1W2U0_9FUNG</name>
<dbReference type="EMBL" id="MCFD01000011">
    <property type="protein sequence ID" value="ORX67870.1"/>
    <property type="molecule type" value="Genomic_DNA"/>
</dbReference>
<reference evidence="2 3" key="1">
    <citation type="submission" date="2016-07" db="EMBL/GenBank/DDBJ databases">
        <title>Pervasive Adenine N6-methylation of Active Genes in Fungi.</title>
        <authorList>
            <consortium name="DOE Joint Genome Institute"/>
            <person name="Mondo S.J."/>
            <person name="Dannebaum R.O."/>
            <person name="Kuo R.C."/>
            <person name="Labutti K."/>
            <person name="Haridas S."/>
            <person name="Kuo A."/>
            <person name="Salamov A."/>
            <person name="Ahrendt S.R."/>
            <person name="Lipzen A."/>
            <person name="Sullivan W."/>
            <person name="Andreopoulos W.B."/>
            <person name="Clum A."/>
            <person name="Lindquist E."/>
            <person name="Daum C."/>
            <person name="Ramamoorthy G.K."/>
            <person name="Gryganskyi A."/>
            <person name="Culley D."/>
            <person name="Magnuson J.K."/>
            <person name="James T.Y."/>
            <person name="O'Malley M.A."/>
            <person name="Stajich J.E."/>
            <person name="Spatafora J.W."/>
            <person name="Visel A."/>
            <person name="Grigoriev I.V."/>
        </authorList>
    </citation>
    <scope>NUCLEOTIDE SEQUENCE [LARGE SCALE GENOMIC DNA]</scope>
    <source>
        <strain evidence="2 3">ATCC 12442</strain>
    </source>
</reference>
<protein>
    <submittedName>
        <fullName evidence="2">Uncharacterized protein</fullName>
    </submittedName>
</protein>
<evidence type="ECO:0000256" key="1">
    <source>
        <dbReference type="SAM" id="MobiDB-lite"/>
    </source>
</evidence>
<feature type="compositionally biased region" description="Polar residues" evidence="1">
    <location>
        <begin position="307"/>
        <end position="322"/>
    </location>
</feature>
<accession>A0A1Y1W2U0</accession>
<proteinExistence type="predicted"/>
<evidence type="ECO:0000313" key="2">
    <source>
        <dbReference type="EMBL" id="ORX67870.1"/>
    </source>
</evidence>
<dbReference type="RefSeq" id="XP_040741716.1">
    <property type="nucleotide sequence ID" value="XM_040888140.1"/>
</dbReference>
<keyword evidence="3" id="KW-1185">Reference proteome</keyword>
<gene>
    <name evidence="2" type="ORF">DL89DRAFT_269060</name>
</gene>
<dbReference type="GeneID" id="63804788"/>
<comment type="caution">
    <text evidence="2">The sequence shown here is derived from an EMBL/GenBank/DDBJ whole genome shotgun (WGS) entry which is preliminary data.</text>
</comment>
<dbReference type="Proteomes" id="UP000193922">
    <property type="component" value="Unassembled WGS sequence"/>
</dbReference>
<sequence>MTASQTHTRELSLRAHAQLFIKHALAAESLSNIGLSQVEPAEPCASRGYPHRLRISDTNNPNISHSLTFGRIRVYGTIVGKSVAEIDARKCTFYYIDDTTGIIPFMLCPCTREGYGDDLTEKSEMETRLSQGRTSDGELTGTSLVVMGQICHSLFPSTQSSRTSSSCSADQPTTWIRGHMIDIKTDPMSDIAAMMDTQHMFGYYFPSYADLPPYNSPQYEGLGGRFPSQSMRSFLQSQLSQAPCGARTFRQQEANSAERGHGRPTLVTNAETQMYPQGVASNSELHFSPHPPSAKRVRIVHLDDTEPYTSKSSHPADQSSPTCHIRKKPRGEVISERLSSDSLDAFDIGDNTLFGNLDALDTLLPSEVPAVRTLLQNQGNSATHSVLVAKLVEIGSNPEEAIEDMLLAGVLIRRGDKYSLV</sequence>
<dbReference type="AlphaFoldDB" id="A0A1Y1W2U0"/>
<dbReference type="OrthoDB" id="5597727at2759"/>
<organism evidence="2 3">
    <name type="scientific">Linderina pennispora</name>
    <dbReference type="NCBI Taxonomy" id="61395"/>
    <lineage>
        <taxon>Eukaryota</taxon>
        <taxon>Fungi</taxon>
        <taxon>Fungi incertae sedis</taxon>
        <taxon>Zoopagomycota</taxon>
        <taxon>Kickxellomycotina</taxon>
        <taxon>Kickxellomycetes</taxon>
        <taxon>Kickxellales</taxon>
        <taxon>Kickxellaceae</taxon>
        <taxon>Linderina</taxon>
    </lineage>
</organism>